<dbReference type="GO" id="GO:0015297">
    <property type="term" value="F:antiporter activity"/>
    <property type="evidence" value="ECO:0007669"/>
    <property type="project" value="InterPro"/>
</dbReference>
<dbReference type="AlphaFoldDB" id="A0A1S3JAD8"/>
<dbReference type="InterPro" id="IPR006153">
    <property type="entry name" value="Cation/H_exchanger_TM"/>
</dbReference>
<feature type="transmembrane region" description="Helical" evidence="8">
    <location>
        <begin position="376"/>
        <end position="393"/>
    </location>
</feature>
<evidence type="ECO:0000256" key="8">
    <source>
        <dbReference type="SAM" id="Phobius"/>
    </source>
</evidence>
<evidence type="ECO:0000256" key="6">
    <source>
        <dbReference type="SAM" id="Coils"/>
    </source>
</evidence>
<feature type="transmembrane region" description="Helical" evidence="8">
    <location>
        <begin position="456"/>
        <end position="477"/>
    </location>
</feature>
<feature type="transmembrane region" description="Helical" evidence="8">
    <location>
        <begin position="332"/>
        <end position="356"/>
    </location>
</feature>
<evidence type="ECO:0000256" key="7">
    <source>
        <dbReference type="SAM" id="MobiDB-lite"/>
    </source>
</evidence>
<evidence type="ECO:0000256" key="2">
    <source>
        <dbReference type="ARBA" id="ARBA00007367"/>
    </source>
</evidence>
<dbReference type="InterPro" id="IPR051843">
    <property type="entry name" value="CPA1_transporter"/>
</dbReference>
<dbReference type="InterPro" id="IPR038770">
    <property type="entry name" value="Na+/solute_symporter_sf"/>
</dbReference>
<name>A0A1S3JAD8_LINAN</name>
<dbReference type="Pfam" id="PF00999">
    <property type="entry name" value="Na_H_Exchanger"/>
    <property type="match status" value="1"/>
</dbReference>
<evidence type="ECO:0000259" key="9">
    <source>
        <dbReference type="Pfam" id="PF00999"/>
    </source>
</evidence>
<dbReference type="Proteomes" id="UP000085678">
    <property type="component" value="Unplaced"/>
</dbReference>
<dbReference type="GO" id="GO:1902600">
    <property type="term" value="P:proton transmembrane transport"/>
    <property type="evidence" value="ECO:0007669"/>
    <property type="project" value="InterPro"/>
</dbReference>
<feature type="compositionally biased region" description="Basic and acidic residues" evidence="7">
    <location>
        <begin position="612"/>
        <end position="624"/>
    </location>
</feature>
<dbReference type="PANTHER" id="PTHR31102">
    <property type="match status" value="1"/>
</dbReference>
<evidence type="ECO:0000256" key="4">
    <source>
        <dbReference type="ARBA" id="ARBA00022989"/>
    </source>
</evidence>
<organism evidence="10 11">
    <name type="scientific">Lingula anatina</name>
    <name type="common">Brachiopod</name>
    <name type="synonym">Lingula unguis</name>
    <dbReference type="NCBI Taxonomy" id="7574"/>
    <lineage>
        <taxon>Eukaryota</taxon>
        <taxon>Metazoa</taxon>
        <taxon>Spiralia</taxon>
        <taxon>Lophotrochozoa</taxon>
        <taxon>Brachiopoda</taxon>
        <taxon>Linguliformea</taxon>
        <taxon>Lingulata</taxon>
        <taxon>Lingulida</taxon>
        <taxon>Linguloidea</taxon>
        <taxon>Lingulidae</taxon>
        <taxon>Lingula</taxon>
    </lineage>
</organism>
<feature type="transmembrane region" description="Helical" evidence="8">
    <location>
        <begin position="562"/>
        <end position="585"/>
    </location>
</feature>
<protein>
    <submittedName>
        <fullName evidence="11">Sodium/hydrogen exchanger 9B2-like</fullName>
    </submittedName>
</protein>
<feature type="transmembrane region" description="Helical" evidence="8">
    <location>
        <begin position="240"/>
        <end position="258"/>
    </location>
</feature>
<gene>
    <name evidence="11" type="primary">LOC106171527</name>
</gene>
<dbReference type="STRING" id="7574.A0A1S3JAD8"/>
<feature type="transmembrane region" description="Helical" evidence="8">
    <location>
        <begin position="425"/>
        <end position="444"/>
    </location>
</feature>
<proteinExistence type="inferred from homology"/>
<dbReference type="GeneID" id="106171527"/>
<reference evidence="11" key="1">
    <citation type="submission" date="2025-08" db="UniProtKB">
        <authorList>
            <consortium name="RefSeq"/>
        </authorList>
    </citation>
    <scope>IDENTIFICATION</scope>
    <source>
        <tissue evidence="11">Gonads</tissue>
    </source>
</reference>
<dbReference type="PANTHER" id="PTHR31102:SF1">
    <property type="entry name" value="CATION_H+ EXCHANGER DOMAIN-CONTAINING PROTEIN"/>
    <property type="match status" value="1"/>
</dbReference>
<feature type="transmembrane region" description="Helical" evidence="8">
    <location>
        <begin position="270"/>
        <end position="293"/>
    </location>
</feature>
<dbReference type="GO" id="GO:0016020">
    <property type="term" value="C:membrane"/>
    <property type="evidence" value="ECO:0007669"/>
    <property type="project" value="UniProtKB-SubCell"/>
</dbReference>
<dbReference type="OrthoDB" id="423807at2759"/>
<comment type="similarity">
    <text evidence="2">Belongs to the monovalent cation:proton antiporter 1 (CPA1) transporter (TC 2.A.36) family.</text>
</comment>
<sequence length="624" mass="67422">MDNSVIKFLQDAQLDHKVKFFDDLGVWVLNDMKLVKVDEHLRDFSKKEKQHFEKALQKLEKTKEGVKTDEKATLCSGQKLGEEGEVFTVNGQSRTKHHEAEEDREAPASRGCCASLSASCARTCRPCSAKHNPLPPGASRGDKLKHAFLCPPHGLVAKMAVLVTSAVMLWACLWAVTGKEALPGGNFFSILVLLICCTIGGYVSQLCRLPPLFGMLVIGFCLRNIPYIDIAKHIQPAWASSLRSAALVVLLVRAGIGLDPVALKRLSCVVIRFAAIPCFVEAAAVAVPSHWLLNFGWDWCFMLAFVLAAVSPAVVVPSMLHVQEERLGLDKGIPTLAIAACSINAVIAISAFGVFLGIAFSTGELALTIVRGPLEALLGVVYGIVLGVLLWYVPHRHSKSIVFFRTFLVFGGSLFAYFGSKAAKLSGAGALGSLAIAFVAAQGWRRQGWSNDKNPVGAVMAKFWIIFQPLLFGLMGAEVKVEDLQGGNIGMGLAVLFIGLFLRLVVSFFTVFGTDLNMKEKIFMAISWFPKASVQAAIGPVAYDTAKAYNAGPEVLALGKQILTIAALSILITAPLGAAAIALTAPRFLKKIPKEEENIDKDNMDFEAQGDNESKYQEGESSKL</sequence>
<feature type="transmembrane region" description="Helical" evidence="8">
    <location>
        <begin position="182"/>
        <end position="202"/>
    </location>
</feature>
<feature type="region of interest" description="Disordered" evidence="7">
    <location>
        <begin position="600"/>
        <end position="624"/>
    </location>
</feature>
<keyword evidence="3 8" id="KW-0812">Transmembrane</keyword>
<feature type="transmembrane region" description="Helical" evidence="8">
    <location>
        <begin position="400"/>
        <end position="419"/>
    </location>
</feature>
<feature type="transmembrane region" description="Helical" evidence="8">
    <location>
        <begin position="155"/>
        <end position="176"/>
    </location>
</feature>
<dbReference type="KEGG" id="lak:106171527"/>
<feature type="coiled-coil region" evidence="6">
    <location>
        <begin position="42"/>
        <end position="69"/>
    </location>
</feature>
<feature type="domain" description="Cation/H+ exchanger transmembrane" evidence="9">
    <location>
        <begin position="197"/>
        <end position="576"/>
    </location>
</feature>
<feature type="transmembrane region" description="Helical" evidence="8">
    <location>
        <begin position="489"/>
        <end position="510"/>
    </location>
</feature>
<comment type="subcellular location">
    <subcellularLocation>
        <location evidence="1">Membrane</location>
        <topology evidence="1">Multi-pass membrane protein</topology>
    </subcellularLocation>
</comment>
<keyword evidence="4 8" id="KW-1133">Transmembrane helix</keyword>
<keyword evidence="10" id="KW-1185">Reference proteome</keyword>
<dbReference type="FunCoup" id="A0A1S3JAD8">
    <property type="interactions" value="1"/>
</dbReference>
<dbReference type="InParanoid" id="A0A1S3JAD8"/>
<feature type="transmembrane region" description="Helical" evidence="8">
    <location>
        <begin position="299"/>
        <end position="320"/>
    </location>
</feature>
<evidence type="ECO:0000256" key="3">
    <source>
        <dbReference type="ARBA" id="ARBA00022692"/>
    </source>
</evidence>
<evidence type="ECO:0000313" key="11">
    <source>
        <dbReference type="RefSeq" id="XP_013407370.1"/>
    </source>
</evidence>
<feature type="transmembrane region" description="Helical" evidence="8">
    <location>
        <begin position="522"/>
        <end position="542"/>
    </location>
</feature>
<evidence type="ECO:0000313" key="10">
    <source>
        <dbReference type="Proteomes" id="UP000085678"/>
    </source>
</evidence>
<keyword evidence="6" id="KW-0175">Coiled coil</keyword>
<keyword evidence="5 8" id="KW-0472">Membrane</keyword>
<evidence type="ECO:0000256" key="5">
    <source>
        <dbReference type="ARBA" id="ARBA00023136"/>
    </source>
</evidence>
<dbReference type="Gene3D" id="1.20.1530.20">
    <property type="match status" value="1"/>
</dbReference>
<dbReference type="RefSeq" id="XP_013407370.1">
    <property type="nucleotide sequence ID" value="XM_013551916.1"/>
</dbReference>
<evidence type="ECO:0000256" key="1">
    <source>
        <dbReference type="ARBA" id="ARBA00004141"/>
    </source>
</evidence>
<accession>A0A1S3JAD8</accession>